<dbReference type="PROSITE" id="PS50011">
    <property type="entry name" value="PROTEIN_KINASE_DOM"/>
    <property type="match status" value="1"/>
</dbReference>
<dbReference type="InterPro" id="IPR008271">
    <property type="entry name" value="Ser/Thr_kinase_AS"/>
</dbReference>
<keyword evidence="4" id="KW-0808">Transferase</keyword>
<feature type="domain" description="Protein kinase" evidence="3">
    <location>
        <begin position="1"/>
        <end position="143"/>
    </location>
</feature>
<dbReference type="GO" id="GO:0035556">
    <property type="term" value="P:intracellular signal transduction"/>
    <property type="evidence" value="ECO:0007669"/>
    <property type="project" value="TreeGrafter"/>
</dbReference>
<dbReference type="SMART" id="SM00220">
    <property type="entry name" value="S_TKc"/>
    <property type="match status" value="1"/>
</dbReference>
<dbReference type="AlphaFoldDB" id="A0A0M0JKJ1"/>
<reference evidence="5" key="1">
    <citation type="journal article" date="2015" name="PLoS Genet.">
        <title>Genome Sequence and Transcriptome Analyses of Chrysochromulina tobin: Metabolic Tools for Enhanced Algal Fitness in the Prominent Order Prymnesiales (Haptophyceae).</title>
        <authorList>
            <person name="Hovde B.T."/>
            <person name="Deodato C.R."/>
            <person name="Hunsperger H.M."/>
            <person name="Ryken S.A."/>
            <person name="Yost W."/>
            <person name="Jha R.K."/>
            <person name="Patterson J."/>
            <person name="Monnat R.J. Jr."/>
            <person name="Barlow S.B."/>
            <person name="Starkenburg S.R."/>
            <person name="Cattolico R.A."/>
        </authorList>
    </citation>
    <scope>NUCLEOTIDE SEQUENCE</scope>
    <source>
        <strain evidence="5">CCMP291</strain>
    </source>
</reference>
<comment type="caution">
    <text evidence="4">The sequence shown here is derived from an EMBL/GenBank/DDBJ whole genome shotgun (WGS) entry which is preliminary data.</text>
</comment>
<dbReference type="PANTHER" id="PTHR24346">
    <property type="entry name" value="MAP/MICROTUBULE AFFINITY-REGULATING KINASE"/>
    <property type="match status" value="1"/>
</dbReference>
<keyword evidence="5" id="KW-1185">Reference proteome</keyword>
<sequence length="151" mass="16580">MHALGVAHRDVKPDNLIFADRTRAAVRLVDFGFASCHDGKRLRTVCGSPAYMAPELIANMPYLGPPVDVWALGALLFELLHNRTAFRGESMAQLHIRIRKGAHTPFGPEASSRAKKIIKKALTVEVQERADAMTIARNLHDSGIKVDAMPS</sequence>
<evidence type="ECO:0000259" key="3">
    <source>
        <dbReference type="PROSITE" id="PS50011"/>
    </source>
</evidence>
<dbReference type="SUPFAM" id="SSF56112">
    <property type="entry name" value="Protein kinase-like (PK-like)"/>
    <property type="match status" value="1"/>
</dbReference>
<proteinExistence type="predicted"/>
<name>A0A0M0JKJ1_9EUKA</name>
<protein>
    <submittedName>
        <fullName evidence="4">Protein kinase domain containing protein</fullName>
    </submittedName>
</protein>
<keyword evidence="4" id="KW-0418">Kinase</keyword>
<dbReference type="PANTHER" id="PTHR24346:SF30">
    <property type="entry name" value="MATERNAL EMBRYONIC LEUCINE ZIPPER KINASE"/>
    <property type="match status" value="1"/>
</dbReference>
<dbReference type="InterPro" id="IPR011009">
    <property type="entry name" value="Kinase-like_dom_sf"/>
</dbReference>
<dbReference type="InterPro" id="IPR000719">
    <property type="entry name" value="Prot_kinase_dom"/>
</dbReference>
<keyword evidence="2" id="KW-0067">ATP-binding</keyword>
<dbReference type="PROSITE" id="PS00108">
    <property type="entry name" value="PROTEIN_KINASE_ST"/>
    <property type="match status" value="1"/>
</dbReference>
<accession>A0A0M0JKJ1</accession>
<dbReference type="OrthoDB" id="346907at2759"/>
<dbReference type="Pfam" id="PF00069">
    <property type="entry name" value="Pkinase"/>
    <property type="match status" value="1"/>
</dbReference>
<dbReference type="Gene3D" id="1.10.510.10">
    <property type="entry name" value="Transferase(Phosphotransferase) domain 1"/>
    <property type="match status" value="1"/>
</dbReference>
<gene>
    <name evidence="4" type="ORF">Ctob_004880</name>
</gene>
<evidence type="ECO:0000313" key="4">
    <source>
        <dbReference type="EMBL" id="KOO26980.1"/>
    </source>
</evidence>
<organism evidence="4 5">
    <name type="scientific">Chrysochromulina tobinii</name>
    <dbReference type="NCBI Taxonomy" id="1460289"/>
    <lineage>
        <taxon>Eukaryota</taxon>
        <taxon>Haptista</taxon>
        <taxon>Haptophyta</taxon>
        <taxon>Prymnesiophyceae</taxon>
        <taxon>Prymnesiales</taxon>
        <taxon>Chrysochromulinaceae</taxon>
        <taxon>Chrysochromulina</taxon>
    </lineage>
</organism>
<dbReference type="Proteomes" id="UP000037460">
    <property type="component" value="Unassembled WGS sequence"/>
</dbReference>
<keyword evidence="1" id="KW-0547">Nucleotide-binding</keyword>
<dbReference type="GO" id="GO:0005524">
    <property type="term" value="F:ATP binding"/>
    <property type="evidence" value="ECO:0007669"/>
    <property type="project" value="UniProtKB-KW"/>
</dbReference>
<dbReference type="EMBL" id="JWZX01002778">
    <property type="protein sequence ID" value="KOO26980.1"/>
    <property type="molecule type" value="Genomic_DNA"/>
</dbReference>
<evidence type="ECO:0000256" key="2">
    <source>
        <dbReference type="ARBA" id="ARBA00022840"/>
    </source>
</evidence>
<evidence type="ECO:0000256" key="1">
    <source>
        <dbReference type="ARBA" id="ARBA00022741"/>
    </source>
</evidence>
<dbReference type="GO" id="GO:0005737">
    <property type="term" value="C:cytoplasm"/>
    <property type="evidence" value="ECO:0007669"/>
    <property type="project" value="TreeGrafter"/>
</dbReference>
<dbReference type="GO" id="GO:0004674">
    <property type="term" value="F:protein serine/threonine kinase activity"/>
    <property type="evidence" value="ECO:0007669"/>
    <property type="project" value="TreeGrafter"/>
</dbReference>
<evidence type="ECO:0000313" key="5">
    <source>
        <dbReference type="Proteomes" id="UP000037460"/>
    </source>
</evidence>